<evidence type="ECO:0000259" key="2">
    <source>
        <dbReference type="Pfam" id="PF01266"/>
    </source>
</evidence>
<accession>A0ABV7KAK0</accession>
<name>A0ABV7KAK0_9HYPH</name>
<evidence type="ECO:0000313" key="3">
    <source>
        <dbReference type="EMBL" id="MFC3205403.1"/>
    </source>
</evidence>
<evidence type="ECO:0000313" key="4">
    <source>
        <dbReference type="Proteomes" id="UP001595583"/>
    </source>
</evidence>
<dbReference type="Proteomes" id="UP001595583">
    <property type="component" value="Unassembled WGS sequence"/>
</dbReference>
<dbReference type="EC" id="1.-.-.-" evidence="3"/>
<comment type="caution">
    <text evidence="3">The sequence shown here is derived from an EMBL/GenBank/DDBJ whole genome shotgun (WGS) entry which is preliminary data.</text>
</comment>
<dbReference type="PANTHER" id="PTHR13847">
    <property type="entry name" value="SARCOSINE DEHYDROGENASE-RELATED"/>
    <property type="match status" value="1"/>
</dbReference>
<keyword evidence="1 3" id="KW-0560">Oxidoreductase</keyword>
<sequence>MTLSSFSSLEIDRADILVVGGGMAGASAAWELSAFAKVILLEREEQCGYHATGRSAASFTENYGSTTIRRLAMASRAFLEHPPEGFCEHPLMKPRGMITIAREDQLDLLDEELDRARQLVPSIRPMEVKEALDRVSVLRPDYVAAAIIEPDSREIDVNGLHQGFLRGARKRGARVITGAGVQAISRQGGEWIVDTGKERYGASILVNAAGAWADGIAAMADVSPVGLTPLRRTAFNIPMPEGVATSGWPLVNDVGGEFYFKPDAAQIFVSPADATPSEPVDAYAEDIDVAIGVDRLEKATTLKVDRVTHSWAGLRTFAADGSPVVGFDPVADGFFWLAGQGGYGIKTAAALARTCAELIRFQRLPADIQALGVQPDELAPARLMHSPSRETTRTGINA</sequence>
<dbReference type="Pfam" id="PF01266">
    <property type="entry name" value="DAO"/>
    <property type="match status" value="1"/>
</dbReference>
<dbReference type="PANTHER" id="PTHR13847:SF287">
    <property type="entry name" value="FAD-DEPENDENT OXIDOREDUCTASE DOMAIN-CONTAINING PROTEIN 1"/>
    <property type="match status" value="1"/>
</dbReference>
<feature type="domain" description="FAD dependent oxidoreductase" evidence="2">
    <location>
        <begin position="15"/>
        <end position="358"/>
    </location>
</feature>
<keyword evidence="4" id="KW-1185">Reference proteome</keyword>
<protein>
    <submittedName>
        <fullName evidence="3">NAD(P)/FAD-dependent oxidoreductase</fullName>
        <ecNumber evidence="3">1.-.-.-</ecNumber>
    </submittedName>
</protein>
<evidence type="ECO:0000256" key="1">
    <source>
        <dbReference type="ARBA" id="ARBA00023002"/>
    </source>
</evidence>
<dbReference type="Gene3D" id="3.30.9.10">
    <property type="entry name" value="D-Amino Acid Oxidase, subunit A, domain 2"/>
    <property type="match status" value="1"/>
</dbReference>
<dbReference type="Gene3D" id="3.50.50.60">
    <property type="entry name" value="FAD/NAD(P)-binding domain"/>
    <property type="match status" value="1"/>
</dbReference>
<dbReference type="EMBL" id="JBHRTK010000004">
    <property type="protein sequence ID" value="MFC3205403.1"/>
    <property type="molecule type" value="Genomic_DNA"/>
</dbReference>
<organism evidence="3 4">
    <name type="scientific">Aquamicrobium soli</name>
    <dbReference type="NCBI Taxonomy" id="1811518"/>
    <lineage>
        <taxon>Bacteria</taxon>
        <taxon>Pseudomonadati</taxon>
        <taxon>Pseudomonadota</taxon>
        <taxon>Alphaproteobacteria</taxon>
        <taxon>Hyphomicrobiales</taxon>
        <taxon>Phyllobacteriaceae</taxon>
        <taxon>Aquamicrobium</taxon>
    </lineage>
</organism>
<gene>
    <name evidence="3" type="ORF">ACFOHJ_04200</name>
</gene>
<dbReference type="SUPFAM" id="SSF51905">
    <property type="entry name" value="FAD/NAD(P)-binding domain"/>
    <property type="match status" value="1"/>
</dbReference>
<proteinExistence type="predicted"/>
<dbReference type="InterPro" id="IPR036188">
    <property type="entry name" value="FAD/NAD-bd_sf"/>
</dbReference>
<dbReference type="RefSeq" id="WP_378218839.1">
    <property type="nucleotide sequence ID" value="NZ_JBHRTK010000004.1"/>
</dbReference>
<dbReference type="InterPro" id="IPR006076">
    <property type="entry name" value="FAD-dep_OxRdtase"/>
</dbReference>
<dbReference type="GO" id="GO:0016491">
    <property type="term" value="F:oxidoreductase activity"/>
    <property type="evidence" value="ECO:0007669"/>
    <property type="project" value="UniProtKB-KW"/>
</dbReference>
<reference evidence="4" key="1">
    <citation type="journal article" date="2019" name="Int. J. Syst. Evol. Microbiol.">
        <title>The Global Catalogue of Microorganisms (GCM) 10K type strain sequencing project: providing services to taxonomists for standard genome sequencing and annotation.</title>
        <authorList>
            <consortium name="The Broad Institute Genomics Platform"/>
            <consortium name="The Broad Institute Genome Sequencing Center for Infectious Disease"/>
            <person name="Wu L."/>
            <person name="Ma J."/>
        </authorList>
    </citation>
    <scope>NUCLEOTIDE SEQUENCE [LARGE SCALE GENOMIC DNA]</scope>
    <source>
        <strain evidence="4">KCTC 52165</strain>
    </source>
</reference>